<dbReference type="Proteomes" id="UP000234681">
    <property type="component" value="Chromosome 9"/>
</dbReference>
<sequence>MVLRKCFWSDARPRRETVSTWASRTPLAGAEVWPSVPSPTSFSQMLLPLQSRT</sequence>
<evidence type="ECO:0000313" key="2">
    <source>
        <dbReference type="Proteomes" id="UP000234681"/>
    </source>
</evidence>
<protein>
    <submittedName>
        <fullName evidence="1">RCG23709</fullName>
    </submittedName>
</protein>
<dbReference type="AlphaFoldDB" id="A6JWB8"/>
<evidence type="ECO:0000313" key="1">
    <source>
        <dbReference type="EMBL" id="EDL75526.1"/>
    </source>
</evidence>
<accession>A6JWB8</accession>
<name>A6JWB8_RAT</name>
<proteinExistence type="predicted"/>
<gene>
    <name evidence="1" type="ORF">rCG_23709</name>
</gene>
<reference evidence="2" key="1">
    <citation type="submission" date="2005-09" db="EMBL/GenBank/DDBJ databases">
        <authorList>
            <person name="Mural R.J."/>
            <person name="Li P.W."/>
            <person name="Adams M.D."/>
            <person name="Amanatides P.G."/>
            <person name="Baden-Tillson H."/>
            <person name="Barnstead M."/>
            <person name="Chin S.H."/>
            <person name="Dew I."/>
            <person name="Evans C.A."/>
            <person name="Ferriera S."/>
            <person name="Flanigan M."/>
            <person name="Fosler C."/>
            <person name="Glodek A."/>
            <person name="Gu Z."/>
            <person name="Holt R.A."/>
            <person name="Jennings D."/>
            <person name="Kraft C.L."/>
            <person name="Lu F."/>
            <person name="Nguyen T."/>
            <person name="Nusskern D.R."/>
            <person name="Pfannkoch C.M."/>
            <person name="Sitter C."/>
            <person name="Sutton G.G."/>
            <person name="Venter J.C."/>
            <person name="Wang Z."/>
            <person name="Woodage T."/>
            <person name="Zheng X.H."/>
            <person name="Zhong F."/>
        </authorList>
    </citation>
    <scope>NUCLEOTIDE SEQUENCE [LARGE SCALE GENOMIC DNA]</scope>
    <source>
        <strain>BN</strain>
        <strain evidence="2">Sprague-Dawley</strain>
    </source>
</reference>
<dbReference type="EMBL" id="CH474004">
    <property type="protein sequence ID" value="EDL75526.1"/>
    <property type="molecule type" value="Genomic_DNA"/>
</dbReference>
<organism evidence="1 2">
    <name type="scientific">Rattus norvegicus</name>
    <name type="common">Rat</name>
    <dbReference type="NCBI Taxonomy" id="10116"/>
    <lineage>
        <taxon>Eukaryota</taxon>
        <taxon>Metazoa</taxon>
        <taxon>Chordata</taxon>
        <taxon>Craniata</taxon>
        <taxon>Vertebrata</taxon>
        <taxon>Euteleostomi</taxon>
        <taxon>Mammalia</taxon>
        <taxon>Eutheria</taxon>
        <taxon>Euarchontoglires</taxon>
        <taxon>Glires</taxon>
        <taxon>Rodentia</taxon>
        <taxon>Myomorpha</taxon>
        <taxon>Muroidea</taxon>
        <taxon>Muridae</taxon>
        <taxon>Murinae</taxon>
        <taxon>Rattus</taxon>
    </lineage>
</organism>